<feature type="compositionally biased region" description="Basic residues" evidence="1">
    <location>
        <begin position="51"/>
        <end position="73"/>
    </location>
</feature>
<comment type="caution">
    <text evidence="2">The sequence shown here is derived from an EMBL/GenBank/DDBJ whole genome shotgun (WGS) entry which is preliminary data.</text>
</comment>
<name>A0A2K3LT12_TRIPR</name>
<gene>
    <name evidence="2" type="ORF">L195_g037696</name>
</gene>
<evidence type="ECO:0000313" key="2">
    <source>
        <dbReference type="EMBL" id="PNX81672.1"/>
    </source>
</evidence>
<feature type="region of interest" description="Disordered" evidence="1">
    <location>
        <begin position="43"/>
        <end position="76"/>
    </location>
</feature>
<evidence type="ECO:0000313" key="3">
    <source>
        <dbReference type="Proteomes" id="UP000236291"/>
    </source>
</evidence>
<accession>A0A2K3LT12</accession>
<reference evidence="2 3" key="1">
    <citation type="journal article" date="2014" name="Am. J. Bot.">
        <title>Genome assembly and annotation for red clover (Trifolium pratense; Fabaceae).</title>
        <authorList>
            <person name="Istvanek J."/>
            <person name="Jaros M."/>
            <person name="Krenek A."/>
            <person name="Repkova J."/>
        </authorList>
    </citation>
    <scope>NUCLEOTIDE SEQUENCE [LARGE SCALE GENOMIC DNA]</scope>
    <source>
        <strain evidence="3">cv. Tatra</strain>
        <tissue evidence="2">Young leaves</tissue>
    </source>
</reference>
<protein>
    <submittedName>
        <fullName evidence="2">Uncharacterized protein</fullName>
    </submittedName>
</protein>
<dbReference type="Proteomes" id="UP000236291">
    <property type="component" value="Unassembled WGS sequence"/>
</dbReference>
<evidence type="ECO:0000256" key="1">
    <source>
        <dbReference type="SAM" id="MobiDB-lite"/>
    </source>
</evidence>
<reference evidence="2 3" key="2">
    <citation type="journal article" date="2017" name="Front. Plant Sci.">
        <title>Gene Classification and Mining of Molecular Markers Useful in Red Clover (Trifolium pratense) Breeding.</title>
        <authorList>
            <person name="Istvanek J."/>
            <person name="Dluhosova J."/>
            <person name="Dluhos P."/>
            <person name="Patkova L."/>
            <person name="Nedelnik J."/>
            <person name="Repkova J."/>
        </authorList>
    </citation>
    <scope>NUCLEOTIDE SEQUENCE [LARGE SCALE GENOMIC DNA]</scope>
    <source>
        <strain evidence="3">cv. Tatra</strain>
        <tissue evidence="2">Young leaves</tissue>
    </source>
</reference>
<dbReference type="AlphaFoldDB" id="A0A2K3LT12"/>
<dbReference type="EMBL" id="ASHM01040352">
    <property type="protein sequence ID" value="PNX81672.1"/>
    <property type="molecule type" value="Genomic_DNA"/>
</dbReference>
<organism evidence="2 3">
    <name type="scientific">Trifolium pratense</name>
    <name type="common">Red clover</name>
    <dbReference type="NCBI Taxonomy" id="57577"/>
    <lineage>
        <taxon>Eukaryota</taxon>
        <taxon>Viridiplantae</taxon>
        <taxon>Streptophyta</taxon>
        <taxon>Embryophyta</taxon>
        <taxon>Tracheophyta</taxon>
        <taxon>Spermatophyta</taxon>
        <taxon>Magnoliopsida</taxon>
        <taxon>eudicotyledons</taxon>
        <taxon>Gunneridae</taxon>
        <taxon>Pentapetalae</taxon>
        <taxon>rosids</taxon>
        <taxon>fabids</taxon>
        <taxon>Fabales</taxon>
        <taxon>Fabaceae</taxon>
        <taxon>Papilionoideae</taxon>
        <taxon>50 kb inversion clade</taxon>
        <taxon>NPAAA clade</taxon>
        <taxon>Hologalegina</taxon>
        <taxon>IRL clade</taxon>
        <taxon>Trifolieae</taxon>
        <taxon>Trifolium</taxon>
    </lineage>
</organism>
<proteinExistence type="predicted"/>
<sequence>MQHALLLLPQPPSFLSNLQHQHSIKTTTPPLSVVTYHHPSSISIQTTVNKPKQKLKKGKQERRTDHRTRKSRRNISAAAVSESIIVGIAHRCRRRTPPLPVLL</sequence>